<protein>
    <recommendedName>
        <fullName evidence="3">VWFA domain-containing protein</fullName>
    </recommendedName>
</protein>
<dbReference type="STRING" id="1314777.A0A164ZK21"/>
<dbReference type="Proteomes" id="UP000076722">
    <property type="component" value="Unassembled WGS sequence"/>
</dbReference>
<reference evidence="1 2" key="1">
    <citation type="journal article" date="2016" name="Mol. Biol. Evol.">
        <title>Comparative Genomics of Early-Diverging Mushroom-Forming Fungi Provides Insights into the Origins of Lignocellulose Decay Capabilities.</title>
        <authorList>
            <person name="Nagy L.G."/>
            <person name="Riley R."/>
            <person name="Tritt A."/>
            <person name="Adam C."/>
            <person name="Daum C."/>
            <person name="Floudas D."/>
            <person name="Sun H."/>
            <person name="Yadav J.S."/>
            <person name="Pangilinan J."/>
            <person name="Larsson K.H."/>
            <person name="Matsuura K."/>
            <person name="Barry K."/>
            <person name="Labutti K."/>
            <person name="Kuo R."/>
            <person name="Ohm R.A."/>
            <person name="Bhattacharya S.S."/>
            <person name="Shirouzu T."/>
            <person name="Yoshinaga Y."/>
            <person name="Martin F.M."/>
            <person name="Grigoriev I.V."/>
            <person name="Hibbett D.S."/>
        </authorList>
    </citation>
    <scope>NUCLEOTIDE SEQUENCE [LARGE SCALE GENOMIC DNA]</scope>
    <source>
        <strain evidence="1 2">HHB9708</strain>
    </source>
</reference>
<organism evidence="1 2">
    <name type="scientific">Sistotremastrum niveocremeum HHB9708</name>
    <dbReference type="NCBI Taxonomy" id="1314777"/>
    <lineage>
        <taxon>Eukaryota</taxon>
        <taxon>Fungi</taxon>
        <taxon>Dikarya</taxon>
        <taxon>Basidiomycota</taxon>
        <taxon>Agaricomycotina</taxon>
        <taxon>Agaricomycetes</taxon>
        <taxon>Sistotremastrales</taxon>
        <taxon>Sistotremastraceae</taxon>
        <taxon>Sertulicium</taxon>
        <taxon>Sertulicium niveocremeum</taxon>
    </lineage>
</organism>
<evidence type="ECO:0000313" key="2">
    <source>
        <dbReference type="Proteomes" id="UP000076722"/>
    </source>
</evidence>
<dbReference type="SUPFAM" id="SSF53300">
    <property type="entry name" value="vWA-like"/>
    <property type="match status" value="1"/>
</dbReference>
<name>A0A164ZK21_9AGAM</name>
<dbReference type="AlphaFoldDB" id="A0A164ZK21"/>
<evidence type="ECO:0008006" key="3">
    <source>
        <dbReference type="Google" id="ProtNLM"/>
    </source>
</evidence>
<evidence type="ECO:0000313" key="1">
    <source>
        <dbReference type="EMBL" id="KZS97803.1"/>
    </source>
</evidence>
<dbReference type="PANTHER" id="PTHR34706:SF1">
    <property type="entry name" value="VWFA DOMAIN-CONTAINING PROTEIN"/>
    <property type="match status" value="1"/>
</dbReference>
<sequence length="220" mass="24389">MIPAPWKAREALAALAQKAQQYTDDGIDVHFLNDEKVGLNMQSASAIERLFDSVRPMGITPTGEKLEDLLLAYMLKLERWKEIQFIDNDIKKEEVIKPINYIVITDGAPTDDPESVIVSVARRLDAGNWPLTQVGIQFFQIGDDPEATEALQQLDDNLSTKHQIRDIVDTTPYSGQVTAELIAKALLGGINKRMDVSAFILSLTLISLSVFSGNKCDCNL</sequence>
<dbReference type="PANTHER" id="PTHR34706">
    <property type="entry name" value="SLR1338 PROTEIN"/>
    <property type="match status" value="1"/>
</dbReference>
<proteinExistence type="predicted"/>
<keyword evidence="2" id="KW-1185">Reference proteome</keyword>
<accession>A0A164ZK21</accession>
<dbReference type="InterPro" id="IPR036465">
    <property type="entry name" value="vWFA_dom_sf"/>
</dbReference>
<dbReference type="EMBL" id="KV419396">
    <property type="protein sequence ID" value="KZS97803.1"/>
    <property type="molecule type" value="Genomic_DNA"/>
</dbReference>
<dbReference type="OrthoDB" id="2142040at2759"/>
<gene>
    <name evidence="1" type="ORF">SISNIDRAFT_197229</name>
</gene>